<organism evidence="1 2">
    <name type="scientific">Micromonospora taraxaci</name>
    <dbReference type="NCBI Taxonomy" id="1316803"/>
    <lineage>
        <taxon>Bacteria</taxon>
        <taxon>Bacillati</taxon>
        <taxon>Actinomycetota</taxon>
        <taxon>Actinomycetes</taxon>
        <taxon>Micromonosporales</taxon>
        <taxon>Micromonosporaceae</taxon>
        <taxon>Micromonospora</taxon>
    </lineage>
</organism>
<dbReference type="EMBL" id="VIWZ01000001">
    <property type="protein sequence ID" value="TWG19458.1"/>
    <property type="molecule type" value="Genomic_DNA"/>
</dbReference>
<dbReference type="AlphaFoldDB" id="A0A561W6G3"/>
<evidence type="ECO:0000313" key="1">
    <source>
        <dbReference type="EMBL" id="TWG19458.1"/>
    </source>
</evidence>
<evidence type="ECO:0000313" key="2">
    <source>
        <dbReference type="Proteomes" id="UP000317685"/>
    </source>
</evidence>
<gene>
    <name evidence="1" type="ORF">FHU34_114840</name>
</gene>
<keyword evidence="2" id="KW-1185">Reference proteome</keyword>
<accession>A0A561W6G3</accession>
<reference evidence="1 2" key="1">
    <citation type="submission" date="2019-06" db="EMBL/GenBank/DDBJ databases">
        <title>Sequencing the genomes of 1000 actinobacteria strains.</title>
        <authorList>
            <person name="Klenk H.-P."/>
        </authorList>
    </citation>
    <scope>NUCLEOTIDE SEQUENCE [LARGE SCALE GENOMIC DNA]</scope>
    <source>
        <strain evidence="1 2">DSM 45885</strain>
    </source>
</reference>
<sequence length="434" mass="46412">MPAVDPSLVVSVSLNVVDSRLDDAARRCRSLVASLGAVGLVASRTEADHPRDGVNVDLTLMPSVPSAPGAEAVRHLAAPLLTRFRWSRGDLEVDESAAGHPTGFAAGRERTTDGVTPICVSICAAADTEGEWWDPPEWLPADESVVPVRRRVRRLPAAASDDDVVARVHARLTAPDLDTALVRCLPLLGRPDVWSVDLRQMATDDGVWSLALLLVLPLVDVSPQAPFGTAVDALAAEFGSPSGHLRRSPFGTWMVAAMETTRPLSDAPAVEALYVRTGIDPFDPGPVDRPVEIREMVLRGQDEDGPDEAELIRAIEEALRDAVRVLLVVDVTGPVADARAVVRGLVRIEDDDIDSTTTEILADGRLRIVAHLGATLMTAEEIVEVVVASTDLQPWVRSVPESADGLATAEWRAPADTRGVVRVEVTAGYRLGLS</sequence>
<dbReference type="Proteomes" id="UP000317685">
    <property type="component" value="Unassembled WGS sequence"/>
</dbReference>
<proteinExistence type="predicted"/>
<comment type="caution">
    <text evidence="1">The sequence shown here is derived from an EMBL/GenBank/DDBJ whole genome shotgun (WGS) entry which is preliminary data.</text>
</comment>
<dbReference type="GeneID" id="300130310"/>
<protein>
    <submittedName>
        <fullName evidence="1">Uncharacterized protein</fullName>
    </submittedName>
</protein>
<name>A0A561W6G3_9ACTN</name>
<dbReference type="RefSeq" id="WP_145784283.1">
    <property type="nucleotide sequence ID" value="NZ_VIWZ01000001.1"/>
</dbReference>